<evidence type="ECO:0000256" key="2">
    <source>
        <dbReference type="ARBA" id="ARBA00010524"/>
    </source>
</evidence>
<comment type="catalytic activity">
    <reaction evidence="11">
        <text>1'-[1,2-diacyl-sn-glycero-3-phospho],3'-[1-acyl-sn-glycero-3-phospho]-glycerol + a 1,2-diacyl-sn-glycero-3-phosphocholine = a cardiolipin + a 1-acyl-sn-glycero-3-phosphocholine</text>
        <dbReference type="Rhea" id="RHEA:33731"/>
        <dbReference type="ChEBI" id="CHEBI:57643"/>
        <dbReference type="ChEBI" id="CHEBI:58168"/>
        <dbReference type="ChEBI" id="CHEBI:62237"/>
        <dbReference type="ChEBI" id="CHEBI:64743"/>
    </reaction>
    <physiologicalReaction direction="left-to-right" evidence="11">
        <dbReference type="Rhea" id="RHEA:33732"/>
    </physiologicalReaction>
    <physiologicalReaction direction="right-to-left" evidence="11">
        <dbReference type="Rhea" id="RHEA:33733"/>
    </physiologicalReaction>
</comment>
<dbReference type="InterPro" id="IPR002123">
    <property type="entry name" value="Plipid/glycerol_acylTrfase"/>
</dbReference>
<proteinExistence type="inferred from homology"/>
<comment type="catalytic activity">
    <reaction evidence="12">
        <text>1,2-di-(9Z-octadecenoyl)-sn-glycero-3-phosphocholine + 1-hexadecanoyl-sn-glycero-3-phosphocholine = 1-hexadecanoyl-2-(9Z-octadecenoyl)-sn-glycero-3-phosphocholine + 1-(9Z-octadecenoyl)-sn-glycero-3-phosphocholine</text>
        <dbReference type="Rhea" id="RHEA:43816"/>
        <dbReference type="ChEBI" id="CHEBI:28610"/>
        <dbReference type="ChEBI" id="CHEBI:72998"/>
        <dbReference type="ChEBI" id="CHEBI:73001"/>
        <dbReference type="ChEBI" id="CHEBI:74669"/>
    </reaction>
    <physiologicalReaction direction="left-to-right" evidence="12">
        <dbReference type="Rhea" id="RHEA:43817"/>
    </physiologicalReaction>
    <physiologicalReaction direction="right-to-left" evidence="12">
        <dbReference type="Rhea" id="RHEA:43818"/>
    </physiologicalReaction>
</comment>
<evidence type="ECO:0000256" key="3">
    <source>
        <dbReference type="ARBA" id="ARBA00022679"/>
    </source>
</evidence>
<dbReference type="PANTHER" id="PTHR12497">
    <property type="entry name" value="TAZ PROTEIN TAFAZZIN"/>
    <property type="match status" value="1"/>
</dbReference>
<comment type="similarity">
    <text evidence="2 13">Belongs to the taffazin family.</text>
</comment>
<protein>
    <recommendedName>
        <fullName evidence="13">Tafazzin family protein</fullName>
    </recommendedName>
</protein>
<keyword evidence="15" id="KW-1185">Reference proteome</keyword>
<gene>
    <name evidence="16" type="primary">LOC100377739</name>
</gene>
<evidence type="ECO:0000256" key="11">
    <source>
        <dbReference type="ARBA" id="ARBA00047906"/>
    </source>
</evidence>
<dbReference type="InterPro" id="IPR000872">
    <property type="entry name" value="Tafazzin"/>
</dbReference>
<dbReference type="GeneID" id="100377739"/>
<keyword evidence="8" id="KW-0472">Membrane</keyword>
<name>A0ABM0GVJ5_SACKO</name>
<dbReference type="RefSeq" id="XP_002738247.2">
    <property type="nucleotide sequence ID" value="XM_002738201.2"/>
</dbReference>
<dbReference type="CDD" id="cd07989">
    <property type="entry name" value="LPLAT_AGPAT-like"/>
    <property type="match status" value="1"/>
</dbReference>
<comment type="subcellular location">
    <subcellularLocation>
        <location evidence="1">Mitochondrion inner membrane</location>
        <topology evidence="1">Peripheral membrane protein</topology>
        <orientation evidence="1">Intermembrane side</orientation>
    </subcellularLocation>
    <subcellularLocation>
        <location evidence="10">Mitochondrion outer membrane</location>
        <topology evidence="10">Peripheral membrane protein</topology>
        <orientation evidence="10">Intermembrane side</orientation>
    </subcellularLocation>
</comment>
<dbReference type="Proteomes" id="UP000694865">
    <property type="component" value="Unplaced"/>
</dbReference>
<evidence type="ECO:0000259" key="14">
    <source>
        <dbReference type="SMART" id="SM00563"/>
    </source>
</evidence>
<evidence type="ECO:0000256" key="7">
    <source>
        <dbReference type="ARBA" id="ARBA00023128"/>
    </source>
</evidence>
<dbReference type="SMART" id="SM00563">
    <property type="entry name" value="PlsC"/>
    <property type="match status" value="1"/>
</dbReference>
<dbReference type="Pfam" id="PF01553">
    <property type="entry name" value="Acyltransferase"/>
    <property type="match status" value="1"/>
</dbReference>
<keyword evidence="3" id="KW-0808">Transferase</keyword>
<reference evidence="16" key="1">
    <citation type="submission" date="2025-08" db="UniProtKB">
        <authorList>
            <consortium name="RefSeq"/>
        </authorList>
    </citation>
    <scope>IDENTIFICATION</scope>
    <source>
        <tissue evidence="16">Testes</tissue>
    </source>
</reference>
<evidence type="ECO:0000256" key="1">
    <source>
        <dbReference type="ARBA" id="ARBA00004137"/>
    </source>
</evidence>
<organism evidence="15 16">
    <name type="scientific">Saccoglossus kowalevskii</name>
    <name type="common">Acorn worm</name>
    <dbReference type="NCBI Taxonomy" id="10224"/>
    <lineage>
        <taxon>Eukaryota</taxon>
        <taxon>Metazoa</taxon>
        <taxon>Hemichordata</taxon>
        <taxon>Enteropneusta</taxon>
        <taxon>Harrimaniidae</taxon>
        <taxon>Saccoglossus</taxon>
    </lineage>
</organism>
<keyword evidence="9" id="KW-0012">Acyltransferase</keyword>
<evidence type="ECO:0000313" key="15">
    <source>
        <dbReference type="Proteomes" id="UP000694865"/>
    </source>
</evidence>
<evidence type="ECO:0000256" key="10">
    <source>
        <dbReference type="ARBA" id="ARBA00024323"/>
    </source>
</evidence>
<evidence type="ECO:0000256" key="9">
    <source>
        <dbReference type="ARBA" id="ARBA00023315"/>
    </source>
</evidence>
<evidence type="ECO:0000256" key="4">
    <source>
        <dbReference type="ARBA" id="ARBA00022787"/>
    </source>
</evidence>
<keyword evidence="4" id="KW-1000">Mitochondrion outer membrane</keyword>
<evidence type="ECO:0000256" key="6">
    <source>
        <dbReference type="ARBA" id="ARBA00023098"/>
    </source>
</evidence>
<dbReference type="SUPFAM" id="SSF69593">
    <property type="entry name" value="Glycerol-3-phosphate (1)-acyltransferase"/>
    <property type="match status" value="1"/>
</dbReference>
<evidence type="ECO:0000256" key="8">
    <source>
        <dbReference type="ARBA" id="ARBA00023136"/>
    </source>
</evidence>
<feature type="domain" description="Phospholipid/glycerol acyltransferase" evidence="14">
    <location>
        <begin position="64"/>
        <end position="188"/>
    </location>
</feature>
<keyword evidence="5" id="KW-0999">Mitochondrion inner membrane</keyword>
<keyword evidence="6" id="KW-0443">Lipid metabolism</keyword>
<evidence type="ECO:0000256" key="12">
    <source>
        <dbReference type="ARBA" id="ARBA00049543"/>
    </source>
</evidence>
<accession>A0ABM0GVJ5</accession>
<evidence type="ECO:0000313" key="16">
    <source>
        <dbReference type="RefSeq" id="XP_002738247.2"/>
    </source>
</evidence>
<sequence length="281" mass="32493">MPLEKFQWCFPARPNRLYNIASGITIAGVGTFAKVLLAWLNKVNCYNIELLESAVSRRNKNQPLVTVSNHRSCLDDPSIWGCLRIKTLFTRKYMRWTLAANDIVFTRRLYSKFFSLGRCVPVCRGDGVYQQGVDFCLQKLNNGDWVHVFPEGKVNMTNEYIRLKWGVGRLIAECKQVPLVIPFWHVGMEDVLPNKEPYIPHIGKTVTLLVGKPIEFRDMLTHLRNERRSPLEIRKKITDIIQEEFVLLKAKAEALHHKALQDRQGFQSNNINISNEEKANR</sequence>
<evidence type="ECO:0000256" key="13">
    <source>
        <dbReference type="RuleBase" id="RU365062"/>
    </source>
</evidence>
<dbReference type="PANTHER" id="PTHR12497:SF0">
    <property type="entry name" value="TAFAZZIN"/>
    <property type="match status" value="1"/>
</dbReference>
<dbReference type="PRINTS" id="PR00979">
    <property type="entry name" value="TAFAZZIN"/>
</dbReference>
<evidence type="ECO:0000256" key="5">
    <source>
        <dbReference type="ARBA" id="ARBA00022792"/>
    </source>
</evidence>
<keyword evidence="7" id="KW-0496">Mitochondrion</keyword>